<comment type="caution">
    <text evidence="4">The sequence shown here is derived from an EMBL/GenBank/DDBJ whole genome shotgun (WGS) entry which is preliminary data.</text>
</comment>
<dbReference type="AlphaFoldDB" id="I0YRG5"/>
<keyword evidence="2" id="KW-1133">Transmembrane helix</keyword>
<feature type="region of interest" description="Disordered" evidence="1">
    <location>
        <begin position="68"/>
        <end position="95"/>
    </location>
</feature>
<sequence>MEGKRRHCSRACLLLCLGLLWLSPGCCTSLLQQRQNSAAGSGTWQQTWPRDSSSRGFWTQENAAALAPAASKSLESSTHAQPAESASYAEAPQADRSWDDHAKRVLGLFQASFRAGAREATPPAPALRAISRRAVHRRSLAQSPLDGMRAATDKALAPAPSLDQTAYLLVVMEVHGVNIQPFGYQDRVDFLVALDASIEDITLDNIELLAVEEFLPASGPSAESLMNLFGTNAVFKSPKPASVNYTGALPPSGTLAAVKLAGQPASPLASMGRASGRRRALLQSVPQPGQLTPPAGVLTEPVVRVTLRISTTVSLANRVQEELQEVVQSNTTGLASLLRAKGHDVTAVYINSITSSLAPIGGPSIAPALAVSLPPEAPPTTVVRTNKSGVTPAGAAEPQADKTTNGTTIAVSVGVGVPVLLAAAGVAVYLLAFRRREDLRQGVKAAKSRHWGGEAPDPYGFLMNPQPRDFKNPLYPLALEPCQKLPPGSDNGHGGLSTLNPLAASEASQFII</sequence>
<feature type="signal peptide" evidence="3">
    <location>
        <begin position="1"/>
        <end position="27"/>
    </location>
</feature>
<name>I0YRG5_COCSC</name>
<proteinExistence type="predicted"/>
<evidence type="ECO:0000313" key="5">
    <source>
        <dbReference type="Proteomes" id="UP000007264"/>
    </source>
</evidence>
<dbReference type="GeneID" id="17038982"/>
<accession>I0YRG5</accession>
<dbReference type="Proteomes" id="UP000007264">
    <property type="component" value="Unassembled WGS sequence"/>
</dbReference>
<evidence type="ECO:0008006" key="6">
    <source>
        <dbReference type="Google" id="ProtNLM"/>
    </source>
</evidence>
<evidence type="ECO:0000256" key="3">
    <source>
        <dbReference type="SAM" id="SignalP"/>
    </source>
</evidence>
<keyword evidence="5" id="KW-1185">Reference proteome</keyword>
<keyword evidence="3" id="KW-0732">Signal</keyword>
<dbReference type="KEGG" id="csl:COCSUDRAFT_56907"/>
<keyword evidence="2" id="KW-0812">Transmembrane</keyword>
<feature type="transmembrane region" description="Helical" evidence="2">
    <location>
        <begin position="409"/>
        <end position="432"/>
    </location>
</feature>
<dbReference type="RefSeq" id="XP_005645528.1">
    <property type="nucleotide sequence ID" value="XM_005645471.1"/>
</dbReference>
<gene>
    <name evidence="4" type="ORF">COCSUDRAFT_56907</name>
</gene>
<feature type="compositionally biased region" description="Low complexity" evidence="1">
    <location>
        <begin position="68"/>
        <end position="77"/>
    </location>
</feature>
<feature type="chain" id="PRO_5003637204" description="SEA domain-containing protein" evidence="3">
    <location>
        <begin position="28"/>
        <end position="512"/>
    </location>
</feature>
<organism evidence="4 5">
    <name type="scientific">Coccomyxa subellipsoidea (strain C-169)</name>
    <name type="common">Green microalga</name>
    <dbReference type="NCBI Taxonomy" id="574566"/>
    <lineage>
        <taxon>Eukaryota</taxon>
        <taxon>Viridiplantae</taxon>
        <taxon>Chlorophyta</taxon>
        <taxon>core chlorophytes</taxon>
        <taxon>Trebouxiophyceae</taxon>
        <taxon>Trebouxiophyceae incertae sedis</taxon>
        <taxon>Coccomyxaceae</taxon>
        <taxon>Coccomyxa</taxon>
        <taxon>Coccomyxa subellipsoidea</taxon>
    </lineage>
</organism>
<reference evidence="4 5" key="1">
    <citation type="journal article" date="2012" name="Genome Biol.">
        <title>The genome of the polar eukaryotic microalga coccomyxa subellipsoidea reveals traits of cold adaptation.</title>
        <authorList>
            <person name="Blanc G."/>
            <person name="Agarkova I."/>
            <person name="Grimwood J."/>
            <person name="Kuo A."/>
            <person name="Brueggeman A."/>
            <person name="Dunigan D."/>
            <person name="Gurnon J."/>
            <person name="Ladunga I."/>
            <person name="Lindquist E."/>
            <person name="Lucas S."/>
            <person name="Pangilinan J."/>
            <person name="Proschold T."/>
            <person name="Salamov A."/>
            <person name="Schmutz J."/>
            <person name="Weeks D."/>
            <person name="Yamada T."/>
            <person name="Claverie J.M."/>
            <person name="Grigoriev I."/>
            <person name="Van Etten J."/>
            <person name="Lomsadze A."/>
            <person name="Borodovsky M."/>
        </authorList>
    </citation>
    <scope>NUCLEOTIDE SEQUENCE [LARGE SCALE GENOMIC DNA]</scope>
    <source>
        <strain evidence="4 5">C-169</strain>
    </source>
</reference>
<protein>
    <recommendedName>
        <fullName evidence="6">SEA domain-containing protein</fullName>
    </recommendedName>
</protein>
<keyword evidence="2" id="KW-0472">Membrane</keyword>
<evidence type="ECO:0000313" key="4">
    <source>
        <dbReference type="EMBL" id="EIE20984.1"/>
    </source>
</evidence>
<evidence type="ECO:0000256" key="2">
    <source>
        <dbReference type="SAM" id="Phobius"/>
    </source>
</evidence>
<evidence type="ECO:0000256" key="1">
    <source>
        <dbReference type="SAM" id="MobiDB-lite"/>
    </source>
</evidence>
<dbReference type="EMBL" id="AGSI01000013">
    <property type="protein sequence ID" value="EIE20984.1"/>
    <property type="molecule type" value="Genomic_DNA"/>
</dbReference>